<dbReference type="EMBL" id="JAMXQV010000024">
    <property type="protein sequence ID" value="MCR6488360.1"/>
    <property type="molecule type" value="Genomic_DNA"/>
</dbReference>
<organism evidence="2 3">
    <name type="scientific">Amycolatopsis iheyensis</name>
    <dbReference type="NCBI Taxonomy" id="2945988"/>
    <lineage>
        <taxon>Bacteria</taxon>
        <taxon>Bacillati</taxon>
        <taxon>Actinomycetota</taxon>
        <taxon>Actinomycetes</taxon>
        <taxon>Pseudonocardiales</taxon>
        <taxon>Pseudonocardiaceae</taxon>
        <taxon>Amycolatopsis</taxon>
    </lineage>
</organism>
<protein>
    <submittedName>
        <fullName evidence="2">Uncharacterized protein</fullName>
    </submittedName>
</protein>
<proteinExistence type="predicted"/>
<evidence type="ECO:0000313" key="2">
    <source>
        <dbReference type="EMBL" id="MCR6488360.1"/>
    </source>
</evidence>
<evidence type="ECO:0000313" key="3">
    <source>
        <dbReference type="Proteomes" id="UP001144096"/>
    </source>
</evidence>
<dbReference type="AlphaFoldDB" id="A0A9X2NKA8"/>
<dbReference type="RefSeq" id="WP_257924919.1">
    <property type="nucleotide sequence ID" value="NZ_JAMXQV010000024.1"/>
</dbReference>
<accession>A0A9X2NKA8</accession>
<evidence type="ECO:0000256" key="1">
    <source>
        <dbReference type="SAM" id="MobiDB-lite"/>
    </source>
</evidence>
<keyword evidence="3" id="KW-1185">Reference proteome</keyword>
<feature type="region of interest" description="Disordered" evidence="1">
    <location>
        <begin position="1"/>
        <end position="22"/>
    </location>
</feature>
<reference evidence="2" key="1">
    <citation type="submission" date="2022-06" db="EMBL/GenBank/DDBJ databases">
        <title>Amycolatopsis iheyaensis sp. nov., a new species of the genus Amycolatopsis isolated from soil in Iheya island, Japan.</title>
        <authorList>
            <person name="Ngamcharungchit C."/>
            <person name="Kanto H."/>
            <person name="Take A."/>
            <person name="Intra B."/>
            <person name="Matsumoto A."/>
            <person name="Panbangred W."/>
            <person name="Inahashi Y."/>
        </authorList>
    </citation>
    <scope>NUCLEOTIDE SEQUENCE</scope>
    <source>
        <strain evidence="2">OK19-0408</strain>
    </source>
</reference>
<dbReference type="Proteomes" id="UP001144096">
    <property type="component" value="Unassembled WGS sequence"/>
</dbReference>
<feature type="region of interest" description="Disordered" evidence="1">
    <location>
        <begin position="133"/>
        <end position="154"/>
    </location>
</feature>
<comment type="caution">
    <text evidence="2">The sequence shown here is derived from an EMBL/GenBank/DDBJ whole genome shotgun (WGS) entry which is preliminary data.</text>
</comment>
<sequence length="287" mass="32321">MATTSFLDPFEGIEDAPEPTPAETRTALLQQARRGYVPLRKEFVQKRRGEHDEPRGSVLGSIVHSRQQRGLDAFLLMHALHPVTRDDPLDVKTWARILSVGNRCTPNAASKTFSVLEEMNLLTREQDGRRTLISPLNETGDGTPWARAGEDSEEDGPGFFVVPHEYWTSGLSEKLTLPGKAMFLVLLHDTQTPTTPTFSVALERMAKWYGISERTAERGYRELDQAGVLIQRPVKVLDHRHPAGRRTVHHRALMSPFGTRDRQRLQLKTRKAVKKKAERMSTVGGGR</sequence>
<gene>
    <name evidence="2" type="ORF">M8542_36575</name>
</gene>
<name>A0A9X2NKA8_9PSEU</name>